<dbReference type="InParanoid" id="A0A6J2XDC6"/>
<reference evidence="2" key="1">
    <citation type="submission" date="2025-08" db="UniProtKB">
        <authorList>
            <consortium name="RefSeq"/>
        </authorList>
    </citation>
    <scope>IDENTIFICATION</scope>
    <source>
        <tissue evidence="2">Gonads</tissue>
    </source>
</reference>
<evidence type="ECO:0000313" key="1">
    <source>
        <dbReference type="Proteomes" id="UP000504635"/>
    </source>
</evidence>
<dbReference type="RefSeq" id="XP_030749242.1">
    <property type="nucleotide sequence ID" value="XM_030893382.1"/>
</dbReference>
<dbReference type="Proteomes" id="UP000504635">
    <property type="component" value="Unplaced"/>
</dbReference>
<dbReference type="PANTHER" id="PTHR10492:SF57">
    <property type="entry name" value="ATP-DEPENDENT DNA HELICASE"/>
    <property type="match status" value="1"/>
</dbReference>
<proteinExistence type="predicted"/>
<keyword evidence="1" id="KW-1185">Reference proteome</keyword>
<dbReference type="AlphaFoldDB" id="A0A6J2XDC6"/>
<organism evidence="1 2">
    <name type="scientific">Sitophilus oryzae</name>
    <name type="common">Rice weevil</name>
    <name type="synonym">Curculio oryzae</name>
    <dbReference type="NCBI Taxonomy" id="7048"/>
    <lineage>
        <taxon>Eukaryota</taxon>
        <taxon>Metazoa</taxon>
        <taxon>Ecdysozoa</taxon>
        <taxon>Arthropoda</taxon>
        <taxon>Hexapoda</taxon>
        <taxon>Insecta</taxon>
        <taxon>Pterygota</taxon>
        <taxon>Neoptera</taxon>
        <taxon>Endopterygota</taxon>
        <taxon>Coleoptera</taxon>
        <taxon>Polyphaga</taxon>
        <taxon>Cucujiformia</taxon>
        <taxon>Curculionidae</taxon>
        <taxon>Dryophthorinae</taxon>
        <taxon>Sitophilus</taxon>
    </lineage>
</organism>
<dbReference type="OrthoDB" id="10058710at2759"/>
<gene>
    <name evidence="2" type="primary">LOC115877223</name>
</gene>
<dbReference type="GeneID" id="115877223"/>
<accession>A0A6J2XDC6</accession>
<protein>
    <submittedName>
        <fullName evidence="2">Uncharacterized protein LOC115877223</fullName>
    </submittedName>
</protein>
<name>A0A6J2XDC6_SITOR</name>
<evidence type="ECO:0000313" key="2">
    <source>
        <dbReference type="RefSeq" id="XP_030749242.1"/>
    </source>
</evidence>
<dbReference type="PANTHER" id="PTHR10492">
    <property type="match status" value="1"/>
</dbReference>
<dbReference type="KEGG" id="soy:115877223"/>
<sequence>MVCFRPEDKVDTIARVNPVIWARIPNPVLEPILTVVLSDNQIHRICGRDNPGATCMREGVCSKFYPKNLCETSSGDERPVYRRPDDGRTIDGKIYNNSRIVPYNRYATLKYRCHINFEVCGSLSSMKYLFKYVHKGVDSATIKEHRGSRVAEWNEIRNYQDCRYMSSM</sequence>